<gene>
    <name evidence="2" type="ORF">HMPREF9431_01023</name>
</gene>
<dbReference type="RefSeq" id="WP_004380042.1">
    <property type="nucleotide sequence ID" value="NZ_JH114215.1"/>
</dbReference>
<feature type="chain" id="PRO_5003426282" description="Lipocalin-like domain-containing protein" evidence="1">
    <location>
        <begin position="24"/>
        <end position="131"/>
    </location>
</feature>
<feature type="signal peptide" evidence="1">
    <location>
        <begin position="1"/>
        <end position="23"/>
    </location>
</feature>
<evidence type="ECO:0000256" key="1">
    <source>
        <dbReference type="SAM" id="SignalP"/>
    </source>
</evidence>
<dbReference type="AlphaFoldDB" id="G1WB22"/>
<dbReference type="HOGENOM" id="CLU_158612_0_0_10"/>
<dbReference type="OrthoDB" id="1081478at2"/>
<keyword evidence="1" id="KW-0732">Signal</keyword>
<reference evidence="2 3" key="1">
    <citation type="submission" date="2011-07" db="EMBL/GenBank/DDBJ databases">
        <title>The Genome Sequence of Prevotella oulorum F0390.</title>
        <authorList>
            <consortium name="The Broad Institute Genome Sequencing Platform"/>
            <consortium name="The Broad Institute Genome Sequencing Center for Infectious Disease"/>
            <person name="Earl A."/>
            <person name="Ward D."/>
            <person name="Feldgarden M."/>
            <person name="Gevers D."/>
            <person name="Izard J."/>
            <person name="Ganesan A."/>
            <person name="Baranova O.V."/>
            <person name="Blanton J.M."/>
            <person name="Tanner A.C."/>
            <person name="Dewhirst F.E."/>
            <person name="Young S.K."/>
            <person name="Zeng Q."/>
            <person name="Gargeya S."/>
            <person name="Fitzgerald M."/>
            <person name="Haas B."/>
            <person name="Abouelleil A."/>
            <person name="Alvarado L."/>
            <person name="Arachchi H.M."/>
            <person name="Berlin A."/>
            <person name="Brown A."/>
            <person name="Chapman S.B."/>
            <person name="Chen Z."/>
            <person name="Dunbar C."/>
            <person name="Freedman E."/>
            <person name="Gearin G."/>
            <person name="Gellesch M."/>
            <person name="Goldberg J."/>
            <person name="Griggs A."/>
            <person name="Gujja S."/>
            <person name="Heiman D."/>
            <person name="Howarth C."/>
            <person name="Larson L."/>
            <person name="Lui A."/>
            <person name="MacDonald P.J.P."/>
            <person name="Mehta T."/>
            <person name="Montmayeur A."/>
            <person name="Murphy C."/>
            <person name="Neiman D."/>
            <person name="Pearson M."/>
            <person name="Priest M."/>
            <person name="Roberts A."/>
            <person name="Saif S."/>
            <person name="Shea T."/>
            <person name="Shenoy N."/>
            <person name="Sisk P."/>
            <person name="Stolte C."/>
            <person name="Sykes S."/>
            <person name="Wortman J."/>
            <person name="Nusbaum C."/>
            <person name="Birren B."/>
        </authorList>
    </citation>
    <scope>NUCLEOTIDE SEQUENCE [LARGE SCALE GENOMIC DNA]</scope>
    <source>
        <strain evidence="2 3">F0390</strain>
    </source>
</reference>
<comment type="caution">
    <text evidence="2">The sequence shown here is derived from an EMBL/GenBank/DDBJ whole genome shotgun (WGS) entry which is preliminary data.</text>
</comment>
<evidence type="ECO:0000313" key="2">
    <source>
        <dbReference type="EMBL" id="EGV32507.1"/>
    </source>
</evidence>
<name>G1WB22_9BACT</name>
<dbReference type="Proteomes" id="UP000005141">
    <property type="component" value="Unassembled WGS sequence"/>
</dbReference>
<dbReference type="PROSITE" id="PS51257">
    <property type="entry name" value="PROKAR_LIPOPROTEIN"/>
    <property type="match status" value="1"/>
</dbReference>
<sequence>MKRLIFPAAVALMMGLAACSQQKQPQQQQTPQPAAQVKVDSAAMRANAGEYRSYDGSKSLKLEANGQVTSKKLKFDYTSWRVISTGEGYADIVLVRAGLDHEIEQNFRIDTSDHSLVIDQETFRLPAKPKK</sequence>
<organism evidence="2 3">
    <name type="scientific">Segatella oulorum F0390</name>
    <dbReference type="NCBI Taxonomy" id="702438"/>
    <lineage>
        <taxon>Bacteria</taxon>
        <taxon>Pseudomonadati</taxon>
        <taxon>Bacteroidota</taxon>
        <taxon>Bacteroidia</taxon>
        <taxon>Bacteroidales</taxon>
        <taxon>Prevotellaceae</taxon>
        <taxon>Segatella</taxon>
    </lineage>
</organism>
<proteinExistence type="predicted"/>
<evidence type="ECO:0008006" key="4">
    <source>
        <dbReference type="Google" id="ProtNLM"/>
    </source>
</evidence>
<dbReference type="PATRIC" id="fig|702438.4.peg.1060"/>
<dbReference type="EMBL" id="ADGI01000034">
    <property type="protein sequence ID" value="EGV32507.1"/>
    <property type="molecule type" value="Genomic_DNA"/>
</dbReference>
<evidence type="ECO:0000313" key="3">
    <source>
        <dbReference type="Proteomes" id="UP000005141"/>
    </source>
</evidence>
<keyword evidence="3" id="KW-1185">Reference proteome</keyword>
<protein>
    <recommendedName>
        <fullName evidence="4">Lipocalin-like domain-containing protein</fullName>
    </recommendedName>
</protein>
<accession>G1WB22</accession>
<dbReference type="GeneID" id="95425695"/>